<feature type="compositionally biased region" description="Basic and acidic residues" evidence="1">
    <location>
        <begin position="146"/>
        <end position="166"/>
    </location>
</feature>
<keyword evidence="3" id="KW-1185">Reference proteome</keyword>
<organism evidence="2 3">
    <name type="scientific">Prorocentrum cordatum</name>
    <dbReference type="NCBI Taxonomy" id="2364126"/>
    <lineage>
        <taxon>Eukaryota</taxon>
        <taxon>Sar</taxon>
        <taxon>Alveolata</taxon>
        <taxon>Dinophyceae</taxon>
        <taxon>Prorocentrales</taxon>
        <taxon>Prorocentraceae</taxon>
        <taxon>Prorocentrum</taxon>
    </lineage>
</organism>
<feature type="compositionally biased region" description="Basic and acidic residues" evidence="1">
    <location>
        <begin position="182"/>
        <end position="195"/>
    </location>
</feature>
<sequence length="195" mass="21014">MQAREPADPIYVKGVSPEERGGERERGGKEREREEEGKEGEKDRARERDAPMGGVAGHVLLSNDVQSSMVLLSACQVPARALSGLKGPPAEDRTSTATSVSLTSGSGRSAPDRREALGLRRRPWPTEDRTSTATSVSLTSGSGRSAPDRREALGLRRRPWPTEDRTSTATSVSLTSGSGRSAPDRREALGLRRRP</sequence>
<comment type="caution">
    <text evidence="2">The sequence shown here is derived from an EMBL/GenBank/DDBJ whole genome shotgun (WGS) entry which is preliminary data.</text>
</comment>
<feature type="compositionally biased region" description="Polar residues" evidence="1">
    <location>
        <begin position="131"/>
        <end position="143"/>
    </location>
</feature>
<feature type="compositionally biased region" description="Polar residues" evidence="1">
    <location>
        <begin position="95"/>
        <end position="107"/>
    </location>
</feature>
<feature type="compositionally biased region" description="Basic and acidic residues" evidence="1">
    <location>
        <begin position="16"/>
        <end position="50"/>
    </location>
</feature>
<evidence type="ECO:0000313" key="2">
    <source>
        <dbReference type="EMBL" id="CAK0909290.1"/>
    </source>
</evidence>
<feature type="region of interest" description="Disordered" evidence="1">
    <location>
        <begin position="82"/>
        <end position="195"/>
    </location>
</feature>
<proteinExistence type="predicted"/>
<reference evidence="2" key="1">
    <citation type="submission" date="2023-10" db="EMBL/GenBank/DDBJ databases">
        <authorList>
            <person name="Chen Y."/>
            <person name="Shah S."/>
            <person name="Dougan E. K."/>
            <person name="Thang M."/>
            <person name="Chan C."/>
        </authorList>
    </citation>
    <scope>NUCLEOTIDE SEQUENCE [LARGE SCALE GENOMIC DNA]</scope>
</reference>
<evidence type="ECO:0000256" key="1">
    <source>
        <dbReference type="SAM" id="MobiDB-lite"/>
    </source>
</evidence>
<feature type="region of interest" description="Disordered" evidence="1">
    <location>
        <begin position="1"/>
        <end position="59"/>
    </location>
</feature>
<protein>
    <submittedName>
        <fullName evidence="2">Uncharacterized protein</fullName>
    </submittedName>
</protein>
<dbReference type="EMBL" id="CAUYUJ010022170">
    <property type="protein sequence ID" value="CAK0909290.1"/>
    <property type="molecule type" value="Genomic_DNA"/>
</dbReference>
<dbReference type="Proteomes" id="UP001189429">
    <property type="component" value="Unassembled WGS sequence"/>
</dbReference>
<feature type="compositionally biased region" description="Basic and acidic residues" evidence="1">
    <location>
        <begin position="110"/>
        <end position="130"/>
    </location>
</feature>
<gene>
    <name evidence="2" type="ORF">PCOR1329_LOCUS83742</name>
</gene>
<evidence type="ECO:0000313" key="3">
    <source>
        <dbReference type="Proteomes" id="UP001189429"/>
    </source>
</evidence>
<accession>A0ABN9YB10</accession>
<feature type="compositionally biased region" description="Polar residues" evidence="1">
    <location>
        <begin position="167"/>
        <end position="179"/>
    </location>
</feature>
<name>A0ABN9YB10_9DINO</name>